<keyword evidence="2" id="KW-1185">Reference proteome</keyword>
<proteinExistence type="predicted"/>
<protein>
    <submittedName>
        <fullName evidence="1">Uncharacterized protein</fullName>
    </submittedName>
</protein>
<accession>A0A167G962</accession>
<dbReference type="AlphaFoldDB" id="A0A167G962"/>
<sequence length="271" mass="29263">MSVRTGTAPGFLARTRETTMQATERIRTMLALALGLASSASAAAGRIGETAWGRLALYYDAAGAPRVEHTPQPLLLPFVTQVLPANPYGSDALAFGVPDAPQPAGVRGQAISFLFYAQDYFGQNPAAHIAVLLKGRWAFDDPATAAREGELSGRGIVIGDVSARPDGCPTARTAQVESFWKTGNALFPATCSTPLRDNAWYRVLILASNARGITYQISDPDGATVYANHAMHDPGAHIDEALGGWAILQVFESVRAPTWRLWFDDVRTWWY</sequence>
<dbReference type="Proteomes" id="UP000076830">
    <property type="component" value="Chromosome"/>
</dbReference>
<dbReference type="OrthoDB" id="3699461at2"/>
<dbReference type="RefSeq" id="WP_067643001.1">
    <property type="nucleotide sequence ID" value="NZ_CP015249.1"/>
</dbReference>
<name>A0A167G962_9GAMM</name>
<gene>
    <name evidence="1" type="ORF">I596_248</name>
</gene>
<dbReference type="STRING" id="1300342.I596_248"/>
<dbReference type="KEGG" id="dko:I596_248"/>
<dbReference type="EMBL" id="CP015249">
    <property type="protein sequence ID" value="ANB16287.1"/>
    <property type="molecule type" value="Genomic_DNA"/>
</dbReference>
<reference evidence="1 2" key="1">
    <citation type="submission" date="2016-04" db="EMBL/GenBank/DDBJ databases">
        <title>Complete genome sequence of Dokdonella koreensis DS-123T.</title>
        <authorList>
            <person name="Kim J.F."/>
            <person name="Lee H."/>
            <person name="Kwak M.-J."/>
        </authorList>
    </citation>
    <scope>NUCLEOTIDE SEQUENCE [LARGE SCALE GENOMIC DNA]</scope>
    <source>
        <strain evidence="1 2">DS-123</strain>
    </source>
</reference>
<evidence type="ECO:0000313" key="2">
    <source>
        <dbReference type="Proteomes" id="UP000076830"/>
    </source>
</evidence>
<evidence type="ECO:0000313" key="1">
    <source>
        <dbReference type="EMBL" id="ANB16287.1"/>
    </source>
</evidence>
<organism evidence="1 2">
    <name type="scientific">Dokdonella koreensis DS-123</name>
    <dbReference type="NCBI Taxonomy" id="1300342"/>
    <lineage>
        <taxon>Bacteria</taxon>
        <taxon>Pseudomonadati</taxon>
        <taxon>Pseudomonadota</taxon>
        <taxon>Gammaproteobacteria</taxon>
        <taxon>Lysobacterales</taxon>
        <taxon>Rhodanobacteraceae</taxon>
        <taxon>Dokdonella</taxon>
    </lineage>
</organism>